<dbReference type="InterPro" id="IPR014811">
    <property type="entry name" value="ArgoL1"/>
</dbReference>
<dbReference type="InterPro" id="IPR003100">
    <property type="entry name" value="PAZ_dom"/>
</dbReference>
<dbReference type="InterPro" id="IPR003165">
    <property type="entry name" value="Piwi"/>
</dbReference>
<dbReference type="InterPro" id="IPR012337">
    <property type="entry name" value="RNaseH-like_sf"/>
</dbReference>
<gene>
    <name evidence="4" type="ORF">FCALED_LOCUS1589</name>
</gene>
<dbReference type="InterPro" id="IPR036085">
    <property type="entry name" value="PAZ_dom_sf"/>
</dbReference>
<keyword evidence="5" id="KW-1185">Reference proteome</keyword>
<dbReference type="SMART" id="SM01163">
    <property type="entry name" value="DUF1785"/>
    <property type="match status" value="1"/>
</dbReference>
<protein>
    <submittedName>
        <fullName evidence="4">15389_t:CDS:1</fullName>
    </submittedName>
</protein>
<dbReference type="Pfam" id="PF02170">
    <property type="entry name" value="PAZ"/>
    <property type="match status" value="1"/>
</dbReference>
<dbReference type="SUPFAM" id="SSF53098">
    <property type="entry name" value="Ribonuclease H-like"/>
    <property type="match status" value="1"/>
</dbReference>
<proteinExistence type="inferred from homology"/>
<evidence type="ECO:0000259" key="2">
    <source>
        <dbReference type="PROSITE" id="PS50821"/>
    </source>
</evidence>
<dbReference type="GO" id="GO:0003723">
    <property type="term" value="F:RNA binding"/>
    <property type="evidence" value="ECO:0007669"/>
    <property type="project" value="InterPro"/>
</dbReference>
<dbReference type="InterPro" id="IPR036397">
    <property type="entry name" value="RNaseH_sf"/>
</dbReference>
<dbReference type="InterPro" id="IPR045246">
    <property type="entry name" value="Piwi_ago-like"/>
</dbReference>
<dbReference type="PROSITE" id="PS50822">
    <property type="entry name" value="PIWI"/>
    <property type="match status" value="1"/>
</dbReference>
<feature type="domain" description="PAZ" evidence="2">
    <location>
        <begin position="701"/>
        <end position="803"/>
    </location>
</feature>
<dbReference type="Pfam" id="PF16487">
    <property type="entry name" value="ArgoMid"/>
    <property type="match status" value="1"/>
</dbReference>
<dbReference type="InterPro" id="IPR032473">
    <property type="entry name" value="Argonaute_Mid_dom"/>
</dbReference>
<dbReference type="PROSITE" id="PS50821">
    <property type="entry name" value="PAZ"/>
    <property type="match status" value="1"/>
</dbReference>
<dbReference type="OrthoDB" id="10252740at2759"/>
<evidence type="ECO:0000313" key="5">
    <source>
        <dbReference type="Proteomes" id="UP000789570"/>
    </source>
</evidence>
<dbReference type="Pfam" id="PF08699">
    <property type="entry name" value="ArgoL1"/>
    <property type="match status" value="1"/>
</dbReference>
<reference evidence="4" key="1">
    <citation type="submission" date="2021-06" db="EMBL/GenBank/DDBJ databases">
        <authorList>
            <person name="Kallberg Y."/>
            <person name="Tangrot J."/>
            <person name="Rosling A."/>
        </authorList>
    </citation>
    <scope>NUCLEOTIDE SEQUENCE</scope>
    <source>
        <strain evidence="4">UK204</strain>
    </source>
</reference>
<sequence length="1330" mass="151903">MRDLPSLCLEKIFWAIYNEDVMDDDPISTMKYIRNSLFNCLLVNRHFCRHVIPILWRNTFNWHLPSAKLVISYLCFLSPKARSFLSQRLDIDVRGLLDYCGKKTPFFNYASYLRELEYRSVLKSVQELWPENHNTLFKLGSVDYQLLMVEELCKMFLSQCPALIRLDLATDSKFQNHFKFTPIPLHPLANPCLCKLREFKFGKHPDQLKVINTLSKLCHNIEIIQLSIFNHHDPTLQFDWSLYEGIHRLIMSQWYLKEFICSFAQKGFLSVIGPALLTKSSTLRDVTFHECDLLENDHPFDALIDRCNLSSLTLIDCKNLQGSHFSPLTHSIDHKSFFIKKALPLSLNIAFNSPLQCTYIKSILPPNNLCLTRLLLNDIIQQPCSLIDHVTVYCPNLIHFRANISACILPQLPKFFKSLNKLEIIELNNEKVFYENLIPTLISNELAIEISESIPNSLYNFTFLLMAVFTSQSLSLFLERLDERPNLGTKGTKVVLRANYINVTKLVRYNFESLSPRGRKPSKTVRGKIFMEMMKQKLFGNCLPVYDGNDLIYCSTTLPMGNGKEDSVLEVVLPPSEDNNNRPTKFEVKIKSAKEINLRSLQDYIGSGKEPDVSDDDIQTCMNALNTYLNFKVRSVYLSVGRGIYPPVTDVQRILLGTGEELKKGFCQSLRIGWDRLLVNVDTSFGIFYPPGNVMDVIAGFLWCDKNDLRNGIKEQHRDHLNKILKGVKIYVLHRGDKKRKYTINGLTTTSADRTTFKIDDKDISVTKYFLDTYKKRLEFGKLPCIVDAKNCYLPLEVCEIIPGRVLPSVSMTFHKSSSPAVQFIEGGRWNLVKRKVLDGQTLFNWSVLVLSGDNTNVVGAFMRQLREVLNEKGMNIANDPQIVTWGHQRNIKEGLIQAIKVRKDQQKGPQLIIVIMKERSPLYGEIKRAGENDLGVRTQCMLAKHLRKRSNEQFCVNLGLKINAKLGGRNFTLTPGQMNFISSAPTMVFGADVFHSGKGEFHIPSIAAVCASMDANATIYSGRHSMQNEPRNETIENMEGMVVDLLKAFQAKNKCLPKRILFYRDGVSEGQFKKVIELEVEGALKRAFKRGYGNNPPKLTFIIVQKRHHTKIQPESPRDGDRNGNCKPGTVVDTGIVARHEFDFFLQSHATIQGTGRSAHYRVLRDDNGFGADDLQLLTNNLCYLNARCTSAISIVTPAFYAHLIANRARQYLTWDGSSIEEKPSCPPNIKSNIDNVQIDINNISIHDNFNNIDLPNVNNDADNFSVYDKLVKNDEVVNIVKKFQEIAKKYYQENTSHKIHRLCYIGNSNYTKKENNSNNMNQQRGLLY</sequence>
<dbReference type="Gene3D" id="3.30.420.10">
    <property type="entry name" value="Ribonuclease H-like superfamily/Ribonuclease H"/>
    <property type="match status" value="1"/>
</dbReference>
<dbReference type="Gene3D" id="2.170.260.10">
    <property type="entry name" value="paz domain"/>
    <property type="match status" value="1"/>
</dbReference>
<dbReference type="Gene3D" id="3.40.50.2300">
    <property type="match status" value="1"/>
</dbReference>
<comment type="caution">
    <text evidence="4">The sequence shown here is derived from an EMBL/GenBank/DDBJ whole genome shotgun (WGS) entry which is preliminary data.</text>
</comment>
<accession>A0A9N8YZB1</accession>
<dbReference type="Proteomes" id="UP000789570">
    <property type="component" value="Unassembled WGS sequence"/>
</dbReference>
<dbReference type="Pfam" id="PF02171">
    <property type="entry name" value="Piwi"/>
    <property type="match status" value="1"/>
</dbReference>
<evidence type="ECO:0000259" key="3">
    <source>
        <dbReference type="PROSITE" id="PS50822"/>
    </source>
</evidence>
<comment type="similarity">
    <text evidence="1">Belongs to the argonaute family.</text>
</comment>
<organism evidence="4 5">
    <name type="scientific">Funneliformis caledonium</name>
    <dbReference type="NCBI Taxonomy" id="1117310"/>
    <lineage>
        <taxon>Eukaryota</taxon>
        <taxon>Fungi</taxon>
        <taxon>Fungi incertae sedis</taxon>
        <taxon>Mucoromycota</taxon>
        <taxon>Glomeromycotina</taxon>
        <taxon>Glomeromycetes</taxon>
        <taxon>Glomerales</taxon>
        <taxon>Glomeraceae</taxon>
        <taxon>Funneliformis</taxon>
    </lineage>
</organism>
<dbReference type="PANTHER" id="PTHR22891">
    <property type="entry name" value="EUKARYOTIC TRANSLATION INITIATION FACTOR 2C"/>
    <property type="match status" value="1"/>
</dbReference>
<evidence type="ECO:0000313" key="4">
    <source>
        <dbReference type="EMBL" id="CAG8457751.1"/>
    </source>
</evidence>
<dbReference type="InterPro" id="IPR032474">
    <property type="entry name" value="Argonaute_N"/>
</dbReference>
<dbReference type="SUPFAM" id="SSF101690">
    <property type="entry name" value="PAZ domain"/>
    <property type="match status" value="1"/>
</dbReference>
<dbReference type="CDD" id="cd02846">
    <property type="entry name" value="PAZ_argonaute_like"/>
    <property type="match status" value="1"/>
</dbReference>
<feature type="domain" description="Piwi" evidence="3">
    <location>
        <begin position="911"/>
        <end position="1215"/>
    </location>
</feature>
<dbReference type="EMBL" id="CAJVPQ010000210">
    <property type="protein sequence ID" value="CAG8457751.1"/>
    <property type="molecule type" value="Genomic_DNA"/>
</dbReference>
<dbReference type="SMART" id="SM00950">
    <property type="entry name" value="Piwi"/>
    <property type="match status" value="1"/>
</dbReference>
<evidence type="ECO:0000256" key="1">
    <source>
        <dbReference type="RuleBase" id="RU361178"/>
    </source>
</evidence>
<name>A0A9N8YZB1_9GLOM</name>
<dbReference type="SMART" id="SM00949">
    <property type="entry name" value="PAZ"/>
    <property type="match status" value="1"/>
</dbReference>
<dbReference type="Pfam" id="PF16486">
    <property type="entry name" value="ArgoN"/>
    <property type="match status" value="1"/>
</dbReference>
<dbReference type="CDD" id="cd04657">
    <property type="entry name" value="Piwi_ago-like"/>
    <property type="match status" value="1"/>
</dbReference>